<evidence type="ECO:0000313" key="7">
    <source>
        <dbReference type="Proteomes" id="UP000294856"/>
    </source>
</evidence>
<dbReference type="STRING" id="1210063.GCA_001612665_01184"/>
<keyword evidence="7" id="KW-1185">Reference proteome</keyword>
<dbReference type="PANTHER" id="PTHR30055">
    <property type="entry name" value="HTH-TYPE TRANSCRIPTIONAL REGULATOR RUTR"/>
    <property type="match status" value="1"/>
</dbReference>
<dbReference type="GO" id="GO:0000976">
    <property type="term" value="F:transcription cis-regulatory region binding"/>
    <property type="evidence" value="ECO:0007669"/>
    <property type="project" value="TreeGrafter"/>
</dbReference>
<evidence type="ECO:0000313" key="6">
    <source>
        <dbReference type="EMBL" id="TCJ97481.1"/>
    </source>
</evidence>
<dbReference type="Pfam" id="PF00440">
    <property type="entry name" value="TetR_N"/>
    <property type="match status" value="1"/>
</dbReference>
<feature type="domain" description="HTH tetR-type" evidence="5">
    <location>
        <begin position="16"/>
        <end position="76"/>
    </location>
</feature>
<dbReference type="InterPro" id="IPR050109">
    <property type="entry name" value="HTH-type_TetR-like_transc_reg"/>
</dbReference>
<dbReference type="PRINTS" id="PR00455">
    <property type="entry name" value="HTHTETR"/>
</dbReference>
<accession>A0A4R1G1D2</accession>
<sequence>MVRTWATDDPKAALMARKRAQIVAAARTAFLGEGYAASSVNKIADDAGVSIKTLYRHFETKDELFTAVIAGLCAPEGQSPRNPAWYNDPPEIGLVRAGEEYLRHVLSGEQLALYRIVAHDVHRFPELGRIYRREVLVRAGLLFVAYLDRWRERSNWRITDEYEAAAVFGGLLKAGLFDQALLGGARPDAEQITRRARHATDEFLTVLAAGCL</sequence>
<keyword evidence="3" id="KW-0804">Transcription</keyword>
<dbReference type="RefSeq" id="WP_067446811.1">
    <property type="nucleotide sequence ID" value="NZ_SMFR01000002.1"/>
</dbReference>
<dbReference type="FunFam" id="1.10.10.60:FF:000141">
    <property type="entry name" value="TetR family transcriptional regulator"/>
    <property type="match status" value="1"/>
</dbReference>
<dbReference type="EMBL" id="SMFR01000002">
    <property type="protein sequence ID" value="TCJ97481.1"/>
    <property type="molecule type" value="Genomic_DNA"/>
</dbReference>
<keyword evidence="1" id="KW-0805">Transcription regulation</keyword>
<proteinExistence type="predicted"/>
<evidence type="ECO:0000259" key="5">
    <source>
        <dbReference type="PROSITE" id="PS50977"/>
    </source>
</evidence>
<reference evidence="6 7" key="1">
    <citation type="submission" date="2019-03" db="EMBL/GenBank/DDBJ databases">
        <title>Genomic Encyclopedia of Type Strains, Phase IV (KMG-IV): sequencing the most valuable type-strain genomes for metagenomic binning, comparative biology and taxonomic classification.</title>
        <authorList>
            <person name="Goeker M."/>
        </authorList>
    </citation>
    <scope>NUCLEOTIDE SEQUENCE [LARGE SCALE GENOMIC DNA]</scope>
    <source>
        <strain evidence="6 7">DSM 44684</strain>
    </source>
</reference>
<organism evidence="6 7">
    <name type="scientific">Nocardia alba</name>
    <dbReference type="NCBI Taxonomy" id="225051"/>
    <lineage>
        <taxon>Bacteria</taxon>
        <taxon>Bacillati</taxon>
        <taxon>Actinomycetota</taxon>
        <taxon>Actinomycetes</taxon>
        <taxon>Mycobacteriales</taxon>
        <taxon>Nocardiaceae</taxon>
        <taxon>Nocardia</taxon>
    </lineage>
</organism>
<dbReference type="InterPro" id="IPR039536">
    <property type="entry name" value="TetR_C_Proteobacteria"/>
</dbReference>
<protein>
    <submittedName>
        <fullName evidence="6">TetR family transcriptional regulator</fullName>
    </submittedName>
</protein>
<dbReference type="Proteomes" id="UP000294856">
    <property type="component" value="Unassembled WGS sequence"/>
</dbReference>
<dbReference type="PANTHER" id="PTHR30055:SF146">
    <property type="entry name" value="HTH-TYPE TRANSCRIPTIONAL DUAL REGULATOR CECR"/>
    <property type="match status" value="1"/>
</dbReference>
<evidence type="ECO:0000256" key="4">
    <source>
        <dbReference type="PROSITE-ProRule" id="PRU00335"/>
    </source>
</evidence>
<dbReference type="GO" id="GO:0045892">
    <property type="term" value="P:negative regulation of DNA-templated transcription"/>
    <property type="evidence" value="ECO:0007669"/>
    <property type="project" value="UniProtKB-ARBA"/>
</dbReference>
<feature type="DNA-binding region" description="H-T-H motif" evidence="4">
    <location>
        <begin position="39"/>
        <end position="58"/>
    </location>
</feature>
<comment type="caution">
    <text evidence="6">The sequence shown here is derived from an EMBL/GenBank/DDBJ whole genome shotgun (WGS) entry which is preliminary data.</text>
</comment>
<dbReference type="InterPro" id="IPR009057">
    <property type="entry name" value="Homeodomain-like_sf"/>
</dbReference>
<dbReference type="OrthoDB" id="4214267at2"/>
<dbReference type="Pfam" id="PF14246">
    <property type="entry name" value="TetR_C_7"/>
    <property type="match status" value="1"/>
</dbReference>
<dbReference type="PROSITE" id="PS50977">
    <property type="entry name" value="HTH_TETR_2"/>
    <property type="match status" value="1"/>
</dbReference>
<evidence type="ECO:0000256" key="2">
    <source>
        <dbReference type="ARBA" id="ARBA00023125"/>
    </source>
</evidence>
<dbReference type="Gene3D" id="1.10.10.60">
    <property type="entry name" value="Homeodomain-like"/>
    <property type="match status" value="1"/>
</dbReference>
<dbReference type="SUPFAM" id="SSF46689">
    <property type="entry name" value="Homeodomain-like"/>
    <property type="match status" value="1"/>
</dbReference>
<keyword evidence="2 4" id="KW-0238">DNA-binding</keyword>
<evidence type="ECO:0000256" key="1">
    <source>
        <dbReference type="ARBA" id="ARBA00023015"/>
    </source>
</evidence>
<dbReference type="Gene3D" id="1.10.357.10">
    <property type="entry name" value="Tetracycline Repressor, domain 2"/>
    <property type="match status" value="1"/>
</dbReference>
<gene>
    <name evidence="6" type="ORF">DFR71_3523</name>
</gene>
<dbReference type="AlphaFoldDB" id="A0A4R1G1D2"/>
<evidence type="ECO:0000256" key="3">
    <source>
        <dbReference type="ARBA" id="ARBA00023163"/>
    </source>
</evidence>
<dbReference type="GO" id="GO:0003700">
    <property type="term" value="F:DNA-binding transcription factor activity"/>
    <property type="evidence" value="ECO:0007669"/>
    <property type="project" value="TreeGrafter"/>
</dbReference>
<dbReference type="InterPro" id="IPR001647">
    <property type="entry name" value="HTH_TetR"/>
</dbReference>
<name>A0A4R1G1D2_9NOCA</name>